<dbReference type="Pfam" id="PF03180">
    <property type="entry name" value="Lipoprotein_9"/>
    <property type="match status" value="1"/>
</dbReference>
<evidence type="ECO:0000256" key="6">
    <source>
        <dbReference type="ARBA" id="ARBA00023288"/>
    </source>
</evidence>
<evidence type="ECO:0000313" key="8">
    <source>
        <dbReference type="EMBL" id="SDC05269.1"/>
    </source>
</evidence>
<comment type="similarity">
    <text evidence="2">Belongs to the NlpA lipoprotein family.</text>
</comment>
<organism evidence="8 9">
    <name type="scientific">Acinetobacter boissieri</name>
    <dbReference type="NCBI Taxonomy" id="1219383"/>
    <lineage>
        <taxon>Bacteria</taxon>
        <taxon>Pseudomonadati</taxon>
        <taxon>Pseudomonadota</taxon>
        <taxon>Gammaproteobacteria</taxon>
        <taxon>Moraxellales</taxon>
        <taxon>Moraxellaceae</taxon>
        <taxon>Acinetobacter</taxon>
    </lineage>
</organism>
<accession>A0A1G6IFG8</accession>
<dbReference type="PANTHER" id="PTHR30429">
    <property type="entry name" value="D-METHIONINE-BINDING LIPOPROTEIN METQ"/>
    <property type="match status" value="1"/>
</dbReference>
<sequence length="287" mass="31379">MKKLLSIFLGASLLVSAGCSKAPSDQASTTEDKKISTIVLASDGSDTDVWRYIATLPATKQAGIKLDVKNMTDYVAMNKATAAGEIDVNAFQTYNYLSAYNSENKDKLVAIATTYIEPMGIYSTKYKKIDDIKNNAEIAIPNDTSNQARALSLLKSAGLIELKKDFDPIHGQLKDITANPKHLQLKLIPMATAVRIMSDVDGIVLGNTLAMEGGLNVLKDALFYEPIDQSTKLNVNLLVTSEAKKDDPTLQKLIPLYHSEEVKKFIADRFGGTKIDVNKPVSYLTEK</sequence>
<dbReference type="Gene3D" id="3.40.190.10">
    <property type="entry name" value="Periplasmic binding protein-like II"/>
    <property type="match status" value="2"/>
</dbReference>
<evidence type="ECO:0000256" key="4">
    <source>
        <dbReference type="ARBA" id="ARBA00023136"/>
    </source>
</evidence>
<feature type="chain" id="PRO_5017410002" evidence="7">
    <location>
        <begin position="18"/>
        <end position="287"/>
    </location>
</feature>
<dbReference type="RefSeq" id="WP_092748956.1">
    <property type="nucleotide sequence ID" value="NZ_FMYL01000008.1"/>
</dbReference>
<feature type="signal peptide" evidence="7">
    <location>
        <begin position="1"/>
        <end position="17"/>
    </location>
</feature>
<evidence type="ECO:0000256" key="7">
    <source>
        <dbReference type="SAM" id="SignalP"/>
    </source>
</evidence>
<dbReference type="PROSITE" id="PS51257">
    <property type="entry name" value="PROKAR_LIPOPROTEIN"/>
    <property type="match status" value="1"/>
</dbReference>
<keyword evidence="3 7" id="KW-0732">Signal</keyword>
<evidence type="ECO:0000256" key="1">
    <source>
        <dbReference type="ARBA" id="ARBA00004635"/>
    </source>
</evidence>
<comment type="subcellular location">
    <subcellularLocation>
        <location evidence="1">Membrane</location>
        <topology evidence="1">Lipid-anchor</topology>
    </subcellularLocation>
</comment>
<name>A0A1G6IFG8_9GAMM</name>
<gene>
    <name evidence="8" type="ORF">SAMN05421733_108104</name>
</gene>
<keyword evidence="6" id="KW-0449">Lipoprotein</keyword>
<evidence type="ECO:0000256" key="3">
    <source>
        <dbReference type="ARBA" id="ARBA00022729"/>
    </source>
</evidence>
<dbReference type="AlphaFoldDB" id="A0A1G6IFG8"/>
<dbReference type="PANTHER" id="PTHR30429:SF3">
    <property type="entry name" value="LIPOPROTEIN"/>
    <property type="match status" value="1"/>
</dbReference>
<dbReference type="OrthoDB" id="9812878at2"/>
<keyword evidence="5" id="KW-0564">Palmitate</keyword>
<keyword evidence="4" id="KW-0472">Membrane</keyword>
<evidence type="ECO:0000256" key="2">
    <source>
        <dbReference type="ARBA" id="ARBA00008973"/>
    </source>
</evidence>
<evidence type="ECO:0000256" key="5">
    <source>
        <dbReference type="ARBA" id="ARBA00023139"/>
    </source>
</evidence>
<dbReference type="STRING" id="1219383.SAMN05421733_108104"/>
<dbReference type="Proteomes" id="UP000242501">
    <property type="component" value="Unassembled WGS sequence"/>
</dbReference>
<dbReference type="SUPFAM" id="SSF53850">
    <property type="entry name" value="Periplasmic binding protein-like II"/>
    <property type="match status" value="1"/>
</dbReference>
<dbReference type="InterPro" id="IPR004872">
    <property type="entry name" value="Lipoprotein_NlpA"/>
</dbReference>
<protein>
    <submittedName>
        <fullName evidence="8">D-methionine transport system substrate-binding protein</fullName>
    </submittedName>
</protein>
<dbReference type="GO" id="GO:0016020">
    <property type="term" value="C:membrane"/>
    <property type="evidence" value="ECO:0007669"/>
    <property type="project" value="UniProtKB-SubCell"/>
</dbReference>
<dbReference type="EMBL" id="FMYL01000008">
    <property type="protein sequence ID" value="SDC05269.1"/>
    <property type="molecule type" value="Genomic_DNA"/>
</dbReference>
<evidence type="ECO:0000313" key="9">
    <source>
        <dbReference type="Proteomes" id="UP000242501"/>
    </source>
</evidence>
<proteinExistence type="inferred from homology"/>
<reference evidence="9" key="1">
    <citation type="submission" date="2016-09" db="EMBL/GenBank/DDBJ databases">
        <authorList>
            <person name="Varghese N."/>
            <person name="Submissions S."/>
        </authorList>
    </citation>
    <scope>NUCLEOTIDE SEQUENCE [LARGE SCALE GENOMIC DNA]</scope>
    <source>
        <strain evidence="9">ANC 4422</strain>
    </source>
</reference>
<keyword evidence="9" id="KW-1185">Reference proteome</keyword>